<evidence type="ECO:0000313" key="3">
    <source>
        <dbReference type="EMBL" id="MFC5455193.1"/>
    </source>
</evidence>
<keyword evidence="1" id="KW-0732">Signal</keyword>
<organism evidence="3 4">
    <name type="scientific">Prosthecobacter fluviatilis</name>
    <dbReference type="NCBI Taxonomy" id="445931"/>
    <lineage>
        <taxon>Bacteria</taxon>
        <taxon>Pseudomonadati</taxon>
        <taxon>Verrucomicrobiota</taxon>
        <taxon>Verrucomicrobiia</taxon>
        <taxon>Verrucomicrobiales</taxon>
        <taxon>Verrucomicrobiaceae</taxon>
        <taxon>Prosthecobacter</taxon>
    </lineage>
</organism>
<dbReference type="RefSeq" id="WP_377166033.1">
    <property type="nucleotide sequence ID" value="NZ_JBHSMQ010000003.1"/>
</dbReference>
<comment type="caution">
    <text evidence="3">The sequence shown here is derived from an EMBL/GenBank/DDBJ whole genome shotgun (WGS) entry which is preliminary data.</text>
</comment>
<evidence type="ECO:0000256" key="1">
    <source>
        <dbReference type="SAM" id="SignalP"/>
    </source>
</evidence>
<sequence length="423" mass="45936">MKCHALVLLAGAVFTVHADDWPQFRGMNRDAVWSETGIMQTFPQEGLKTTWKINVGSGLASPVVAGGRVYLHGAELQQPKAHECLRCLDEKTGQEIWRHAYDVTYPDWAFDSKQNSGPNATPIVHGGKIYALGQMGDLFCLDAEKGGMLWHRNLMQDFGTKEFTGTTPSPLIEGGLLILPIGAGSGATVVAFDLETGKEIWRALDDPWTYASPLVISAGGQRQLIVWTPKAVTSLDPASGKVWWREDIDTTNQYGSATPMQRGDRLLISGLMFQLDAAKPAATVLWPEGRSPTKVVLSACSISLLQDGCVFSGKTNGHLVCLDANDGKILWDNDQVTGKGQGGTIQLTPNGDSTLIFTDQGNLIRARLSRDGYQELSRVHVVDPVQPFAGRKLIWPPPAYANGHILIHNGGELVRASLTSNEP</sequence>
<dbReference type="PANTHER" id="PTHR34512:SF30">
    <property type="entry name" value="OUTER MEMBRANE PROTEIN ASSEMBLY FACTOR BAMB"/>
    <property type="match status" value="1"/>
</dbReference>
<protein>
    <submittedName>
        <fullName evidence="3">PQQ-binding-like beta-propeller repeat protein</fullName>
    </submittedName>
</protein>
<dbReference type="Pfam" id="PF13360">
    <property type="entry name" value="PQQ_2"/>
    <property type="match status" value="1"/>
</dbReference>
<proteinExistence type="predicted"/>
<dbReference type="InterPro" id="IPR015943">
    <property type="entry name" value="WD40/YVTN_repeat-like_dom_sf"/>
</dbReference>
<dbReference type="PANTHER" id="PTHR34512">
    <property type="entry name" value="CELL SURFACE PROTEIN"/>
    <property type="match status" value="1"/>
</dbReference>
<dbReference type="SMART" id="SM00564">
    <property type="entry name" value="PQQ"/>
    <property type="match status" value="4"/>
</dbReference>
<feature type="chain" id="PRO_5047107384" evidence="1">
    <location>
        <begin position="19"/>
        <end position="423"/>
    </location>
</feature>
<evidence type="ECO:0000313" key="4">
    <source>
        <dbReference type="Proteomes" id="UP001596052"/>
    </source>
</evidence>
<dbReference type="InterPro" id="IPR011047">
    <property type="entry name" value="Quinoprotein_ADH-like_sf"/>
</dbReference>
<feature type="domain" description="Pyrrolo-quinoline quinone repeat" evidence="2">
    <location>
        <begin position="85"/>
        <end position="332"/>
    </location>
</feature>
<evidence type="ECO:0000259" key="2">
    <source>
        <dbReference type="Pfam" id="PF13360"/>
    </source>
</evidence>
<dbReference type="InterPro" id="IPR018391">
    <property type="entry name" value="PQQ_b-propeller_rpt"/>
</dbReference>
<feature type="signal peptide" evidence="1">
    <location>
        <begin position="1"/>
        <end position="18"/>
    </location>
</feature>
<dbReference type="InterPro" id="IPR002372">
    <property type="entry name" value="PQQ_rpt_dom"/>
</dbReference>
<accession>A0ABW0KNW4</accession>
<dbReference type="Proteomes" id="UP001596052">
    <property type="component" value="Unassembled WGS sequence"/>
</dbReference>
<reference evidence="4" key="1">
    <citation type="journal article" date="2019" name="Int. J. Syst. Evol. Microbiol.">
        <title>The Global Catalogue of Microorganisms (GCM) 10K type strain sequencing project: providing services to taxonomists for standard genome sequencing and annotation.</title>
        <authorList>
            <consortium name="The Broad Institute Genomics Platform"/>
            <consortium name="The Broad Institute Genome Sequencing Center for Infectious Disease"/>
            <person name="Wu L."/>
            <person name="Ma J."/>
        </authorList>
    </citation>
    <scope>NUCLEOTIDE SEQUENCE [LARGE SCALE GENOMIC DNA]</scope>
    <source>
        <strain evidence="4">CGMCC 4.1469</strain>
    </source>
</reference>
<gene>
    <name evidence="3" type="ORF">ACFQDI_10030</name>
</gene>
<keyword evidence="4" id="KW-1185">Reference proteome</keyword>
<dbReference type="SUPFAM" id="SSF50998">
    <property type="entry name" value="Quinoprotein alcohol dehydrogenase-like"/>
    <property type="match status" value="1"/>
</dbReference>
<dbReference type="EMBL" id="JBHSMQ010000003">
    <property type="protein sequence ID" value="MFC5455193.1"/>
    <property type="molecule type" value="Genomic_DNA"/>
</dbReference>
<name>A0ABW0KNW4_9BACT</name>
<dbReference type="Gene3D" id="2.130.10.10">
    <property type="entry name" value="YVTN repeat-like/Quinoprotein amine dehydrogenase"/>
    <property type="match status" value="2"/>
</dbReference>